<proteinExistence type="predicted"/>
<feature type="signal peptide" evidence="2">
    <location>
        <begin position="1"/>
        <end position="17"/>
    </location>
</feature>
<evidence type="ECO:0008006" key="5">
    <source>
        <dbReference type="Google" id="ProtNLM"/>
    </source>
</evidence>
<keyword evidence="4" id="KW-1185">Reference proteome</keyword>
<gene>
    <name evidence="3" type="ORF">MN202_16325</name>
</gene>
<evidence type="ECO:0000313" key="4">
    <source>
        <dbReference type="Proteomes" id="UP001375382"/>
    </source>
</evidence>
<keyword evidence="1" id="KW-0175">Coiled coil</keyword>
<sequence>MKAAWLVVLLLVPWCQAAPLRLTLQQQNDMLHFSYRFAVGGEPQQLSFSLENKAISEHFRQFKPFKPALLQHYLWRDIQRHVASQAGVTVKRMPRHDRLEYRLLSTDAKQLQQLAAELDALEAEQTAAYLQQEYYTQVRLANGQLAVVPDHPRLMQQSLPALLPVATALHAKLQQLDVRQAIGYITEWLQQIPYQDLSDRLQSSGASFSPPLRLLRENRADCDSKAVLLAALIRMLLPDIKQAIIYLPGHAVLAVQLSVKQGDSSVTINGTNYILIDATGPALLPIGEISPEYKIFAQPGGFAYQLL</sequence>
<organism evidence="3 4">
    <name type="scientific">Rheinheimera muenzenbergensis</name>
    <dbReference type="NCBI Taxonomy" id="1193628"/>
    <lineage>
        <taxon>Bacteria</taxon>
        <taxon>Pseudomonadati</taxon>
        <taxon>Pseudomonadota</taxon>
        <taxon>Gammaproteobacteria</taxon>
        <taxon>Chromatiales</taxon>
        <taxon>Chromatiaceae</taxon>
        <taxon>Rheinheimera</taxon>
    </lineage>
</organism>
<dbReference type="Proteomes" id="UP001375382">
    <property type="component" value="Unassembled WGS sequence"/>
</dbReference>
<protein>
    <recommendedName>
        <fullName evidence="5">Transglutaminase-like superfamily protein</fullName>
    </recommendedName>
</protein>
<feature type="chain" id="PRO_5046394864" description="Transglutaminase-like superfamily protein" evidence="2">
    <location>
        <begin position="18"/>
        <end position="307"/>
    </location>
</feature>
<dbReference type="RefSeq" id="WP_335737211.1">
    <property type="nucleotide sequence ID" value="NZ_JALAAR010000016.1"/>
</dbReference>
<evidence type="ECO:0000256" key="1">
    <source>
        <dbReference type="SAM" id="Coils"/>
    </source>
</evidence>
<comment type="caution">
    <text evidence="3">The sequence shown here is derived from an EMBL/GenBank/DDBJ whole genome shotgun (WGS) entry which is preliminary data.</text>
</comment>
<evidence type="ECO:0000256" key="2">
    <source>
        <dbReference type="SAM" id="SignalP"/>
    </source>
</evidence>
<reference evidence="3 4" key="1">
    <citation type="journal article" date="2023" name="Ecotoxicol. Environ. Saf.">
        <title>Mercury remediation potential of mercury-resistant strain Rheinheimera metallidurans sp. nov. isolated from a municipal waste dumping site.</title>
        <authorList>
            <person name="Yadav V."/>
            <person name="Manjhi A."/>
            <person name="Vadakedath N."/>
        </authorList>
    </citation>
    <scope>NUCLEOTIDE SEQUENCE [LARGE SCALE GENOMIC DNA]</scope>
    <source>
        <strain evidence="3 4">E-49</strain>
    </source>
</reference>
<feature type="coiled-coil region" evidence="1">
    <location>
        <begin position="104"/>
        <end position="131"/>
    </location>
</feature>
<name>A0ABU8CA03_9GAMM</name>
<evidence type="ECO:0000313" key="3">
    <source>
        <dbReference type="EMBL" id="MEH8018810.1"/>
    </source>
</evidence>
<accession>A0ABU8CA03</accession>
<dbReference type="EMBL" id="JALAAR010000016">
    <property type="protein sequence ID" value="MEH8018810.1"/>
    <property type="molecule type" value="Genomic_DNA"/>
</dbReference>
<keyword evidence="2" id="KW-0732">Signal</keyword>